<evidence type="ECO:0000313" key="3">
    <source>
        <dbReference type="EMBL" id="KAK2118644.1"/>
    </source>
</evidence>
<dbReference type="InterPro" id="IPR013320">
    <property type="entry name" value="ConA-like_dom_sf"/>
</dbReference>
<reference evidence="3 4" key="1">
    <citation type="submission" date="2023-05" db="EMBL/GenBank/DDBJ databases">
        <title>B98-5 Cell Line De Novo Hybrid Assembly: An Optical Mapping Approach.</title>
        <authorList>
            <person name="Kananen K."/>
            <person name="Auerbach J.A."/>
            <person name="Kautto E."/>
            <person name="Blachly J.S."/>
        </authorList>
    </citation>
    <scope>NUCLEOTIDE SEQUENCE [LARGE SCALE GENOMIC DNA]</scope>
    <source>
        <strain evidence="3">B95-8</strain>
        <tissue evidence="3">Cell line</tissue>
    </source>
</reference>
<evidence type="ECO:0000256" key="1">
    <source>
        <dbReference type="ARBA" id="ARBA00022737"/>
    </source>
</evidence>
<dbReference type="Pfam" id="PF02210">
    <property type="entry name" value="Laminin_G_2"/>
    <property type="match status" value="1"/>
</dbReference>
<sequence length="291" mass="30726">MGVAGSCEAHPGPAVSVWGGSRQALTTSRSLQLVVLAVERVALALMEIKVCDGQEHVVTVSLREGEATLAVDGTRGQSEVSAAQLQERLATLERHLQSPVLTFAGGLPGRRSLLRSHQVRGSRHAQLGHPRSSLDRLAFLVVNAEGTSVLRRSTGTLIGASIGLTQARGLTAAVSQQRDHQPLPRPAGCPPQPMGYTDQRAGWHLSKLGASLQRPEPGGWAERRMEANAGAGPGSPQLSADVPVTSAPVTAFYRGCMTLEVNRRLLDLDEAAYKHGDITSHSCPTVEPAAA</sequence>
<protein>
    <recommendedName>
        <fullName evidence="2">Laminin G domain-containing protein</fullName>
    </recommendedName>
</protein>
<dbReference type="InterPro" id="IPR001791">
    <property type="entry name" value="Laminin_G"/>
</dbReference>
<keyword evidence="4" id="KW-1185">Reference proteome</keyword>
<dbReference type="SUPFAM" id="SSF49899">
    <property type="entry name" value="Concanavalin A-like lectins/glucanases"/>
    <property type="match status" value="2"/>
</dbReference>
<dbReference type="Proteomes" id="UP001266305">
    <property type="component" value="Unassembled WGS sequence"/>
</dbReference>
<evidence type="ECO:0000259" key="2">
    <source>
        <dbReference type="Pfam" id="PF02210"/>
    </source>
</evidence>
<gene>
    <name evidence="3" type="ORF">P7K49_000030</name>
</gene>
<dbReference type="Gene3D" id="2.60.120.200">
    <property type="match status" value="2"/>
</dbReference>
<organism evidence="3 4">
    <name type="scientific">Saguinus oedipus</name>
    <name type="common">Cotton-top tamarin</name>
    <name type="synonym">Oedipomidas oedipus</name>
    <dbReference type="NCBI Taxonomy" id="9490"/>
    <lineage>
        <taxon>Eukaryota</taxon>
        <taxon>Metazoa</taxon>
        <taxon>Chordata</taxon>
        <taxon>Craniata</taxon>
        <taxon>Vertebrata</taxon>
        <taxon>Euteleostomi</taxon>
        <taxon>Mammalia</taxon>
        <taxon>Eutheria</taxon>
        <taxon>Euarchontoglires</taxon>
        <taxon>Primates</taxon>
        <taxon>Haplorrhini</taxon>
        <taxon>Platyrrhini</taxon>
        <taxon>Cebidae</taxon>
        <taxon>Callitrichinae</taxon>
        <taxon>Saguinus</taxon>
    </lineage>
</organism>
<name>A0ABQ9WC61_SAGOE</name>
<proteinExistence type="predicted"/>
<keyword evidence="1" id="KW-0677">Repeat</keyword>
<evidence type="ECO:0000313" key="4">
    <source>
        <dbReference type="Proteomes" id="UP001266305"/>
    </source>
</evidence>
<accession>A0ABQ9WC61</accession>
<feature type="domain" description="Laminin G" evidence="2">
    <location>
        <begin position="45"/>
        <end position="110"/>
    </location>
</feature>
<comment type="caution">
    <text evidence="3">The sequence shown here is derived from an EMBL/GenBank/DDBJ whole genome shotgun (WGS) entry which is preliminary data.</text>
</comment>
<dbReference type="EMBL" id="JASSZA010000001">
    <property type="protein sequence ID" value="KAK2118644.1"/>
    <property type="molecule type" value="Genomic_DNA"/>
</dbReference>